<evidence type="ECO:0008006" key="4">
    <source>
        <dbReference type="Google" id="ProtNLM"/>
    </source>
</evidence>
<evidence type="ECO:0000313" key="2">
    <source>
        <dbReference type="EMBL" id="TNN77955.1"/>
    </source>
</evidence>
<gene>
    <name evidence="2" type="ORF">EYF80_011707</name>
</gene>
<organism evidence="2 3">
    <name type="scientific">Liparis tanakae</name>
    <name type="common">Tanaka's snailfish</name>
    <dbReference type="NCBI Taxonomy" id="230148"/>
    <lineage>
        <taxon>Eukaryota</taxon>
        <taxon>Metazoa</taxon>
        <taxon>Chordata</taxon>
        <taxon>Craniata</taxon>
        <taxon>Vertebrata</taxon>
        <taxon>Euteleostomi</taxon>
        <taxon>Actinopterygii</taxon>
        <taxon>Neopterygii</taxon>
        <taxon>Teleostei</taxon>
        <taxon>Neoteleostei</taxon>
        <taxon>Acanthomorphata</taxon>
        <taxon>Eupercaria</taxon>
        <taxon>Perciformes</taxon>
        <taxon>Cottioidei</taxon>
        <taxon>Cottales</taxon>
        <taxon>Liparidae</taxon>
        <taxon>Liparis</taxon>
    </lineage>
</organism>
<feature type="signal peptide" evidence="1">
    <location>
        <begin position="1"/>
        <end position="25"/>
    </location>
</feature>
<name>A0A4Z2IJJ1_9TELE</name>
<comment type="caution">
    <text evidence="2">The sequence shown here is derived from an EMBL/GenBank/DDBJ whole genome shotgun (WGS) entry which is preliminary data.</text>
</comment>
<reference evidence="2 3" key="1">
    <citation type="submission" date="2019-03" db="EMBL/GenBank/DDBJ databases">
        <title>First draft genome of Liparis tanakae, snailfish: a comprehensive survey of snailfish specific genes.</title>
        <authorList>
            <person name="Kim W."/>
            <person name="Song I."/>
            <person name="Jeong J.-H."/>
            <person name="Kim D."/>
            <person name="Kim S."/>
            <person name="Ryu S."/>
            <person name="Song J.Y."/>
            <person name="Lee S.K."/>
        </authorList>
    </citation>
    <scope>NUCLEOTIDE SEQUENCE [LARGE SCALE GENOMIC DNA]</scope>
    <source>
        <tissue evidence="2">Muscle</tissue>
    </source>
</reference>
<dbReference type="AlphaFoldDB" id="A0A4Z2IJJ1"/>
<keyword evidence="1" id="KW-0732">Signal</keyword>
<accession>A0A4Z2IJJ1</accession>
<evidence type="ECO:0000256" key="1">
    <source>
        <dbReference type="SAM" id="SignalP"/>
    </source>
</evidence>
<dbReference type="EMBL" id="SRLO01000077">
    <property type="protein sequence ID" value="TNN77955.1"/>
    <property type="molecule type" value="Genomic_DNA"/>
</dbReference>
<keyword evidence="3" id="KW-1185">Reference proteome</keyword>
<proteinExistence type="predicted"/>
<evidence type="ECO:0000313" key="3">
    <source>
        <dbReference type="Proteomes" id="UP000314294"/>
    </source>
</evidence>
<sequence length="65" mass="7518">MAAQRSIITTELSLLFLVTLQCSIGYYEEELRCSSPETKGTEGLPVIHQTGYTRHYCPHLRRRFD</sequence>
<dbReference type="Proteomes" id="UP000314294">
    <property type="component" value="Unassembled WGS sequence"/>
</dbReference>
<protein>
    <recommendedName>
        <fullName evidence="4">Secreted protein</fullName>
    </recommendedName>
</protein>
<feature type="chain" id="PRO_5021314256" description="Secreted protein" evidence="1">
    <location>
        <begin position="26"/>
        <end position="65"/>
    </location>
</feature>